<feature type="domain" description="SRS" evidence="3">
    <location>
        <begin position="58"/>
        <end position="185"/>
    </location>
</feature>
<evidence type="ECO:0000259" key="3">
    <source>
        <dbReference type="Pfam" id="PF04092"/>
    </source>
</evidence>
<feature type="compositionally biased region" description="Polar residues" evidence="1">
    <location>
        <begin position="300"/>
        <end position="311"/>
    </location>
</feature>
<dbReference type="KEGG" id="bbes:BESB_035020"/>
<dbReference type="InterPro" id="IPR028352">
    <property type="entry name" value="Surface_antig_SAG1"/>
</dbReference>
<dbReference type="AlphaFoldDB" id="A0A2A9MIL5"/>
<dbReference type="InterPro" id="IPR036755">
    <property type="entry name" value="SRS_dom_sf"/>
</dbReference>
<evidence type="ECO:0000313" key="4">
    <source>
        <dbReference type="EMBL" id="PFH37044.1"/>
    </source>
</evidence>
<dbReference type="GeneID" id="40308483"/>
<dbReference type="Gene3D" id="2.60.40.1320">
    <property type="entry name" value="SRS domain"/>
    <property type="match status" value="2"/>
</dbReference>
<feature type="region of interest" description="Disordered" evidence="1">
    <location>
        <begin position="297"/>
        <end position="320"/>
    </location>
</feature>
<gene>
    <name evidence="4" type="ORF">BESB_035020</name>
</gene>
<accession>A0A2A9MIL5</accession>
<feature type="domain" description="SRS" evidence="3">
    <location>
        <begin position="196"/>
        <end position="334"/>
    </location>
</feature>
<evidence type="ECO:0000256" key="2">
    <source>
        <dbReference type="SAM" id="SignalP"/>
    </source>
</evidence>
<name>A0A2A9MIL5_BESBE</name>
<feature type="chain" id="PRO_5013309996" evidence="2">
    <location>
        <begin position="36"/>
        <end position="368"/>
    </location>
</feature>
<organism evidence="4 5">
    <name type="scientific">Besnoitia besnoiti</name>
    <name type="common">Apicomplexan protozoan</name>
    <dbReference type="NCBI Taxonomy" id="94643"/>
    <lineage>
        <taxon>Eukaryota</taxon>
        <taxon>Sar</taxon>
        <taxon>Alveolata</taxon>
        <taxon>Apicomplexa</taxon>
        <taxon>Conoidasida</taxon>
        <taxon>Coccidia</taxon>
        <taxon>Eucoccidiorida</taxon>
        <taxon>Eimeriorina</taxon>
        <taxon>Sarcocystidae</taxon>
        <taxon>Besnoitia</taxon>
    </lineage>
</organism>
<dbReference type="InterPro" id="IPR007226">
    <property type="entry name" value="SRS_dom"/>
</dbReference>
<dbReference type="EMBL" id="NWUJ01000002">
    <property type="protein sequence ID" value="PFH37044.1"/>
    <property type="molecule type" value="Genomic_DNA"/>
</dbReference>
<proteinExistence type="predicted"/>
<sequence>MTTEQARRGAFSSKAGMLIALCACVVLVISSSSDAAELLQDELLPRSLSSNSQQPSANVVSCTIPEARGSLSPPNSIVLSATKLSTTLQCEQGATAIPVQLSEVCHHPEQPSVEECKKNGTNLRELLQTSNNLEWVQSQPPIGGKGDERTLQLAVTDLPYRDTTFFVGCESNVKRSQACQVDITVKARSSSVDDKNVVTCAYGAESNPRALPVEMTEENNTLTIVCGKDGTIKPPTDERHYCEDKNLEKCGKSYKDILPRFDSSWWTKEGESRASVKLTIPRGDFPAEEQTFYVGCAPSSKEQSQKVSNASDAEEGDGQTSIEGLTTCVVQVTVNAASSTSSASPAVLTGSAFFGVAGVAGFAPLFSE</sequence>
<dbReference type="Proteomes" id="UP000224006">
    <property type="component" value="Chromosome II"/>
</dbReference>
<evidence type="ECO:0000256" key="1">
    <source>
        <dbReference type="SAM" id="MobiDB-lite"/>
    </source>
</evidence>
<reference evidence="4 5" key="1">
    <citation type="submission" date="2017-09" db="EMBL/GenBank/DDBJ databases">
        <title>Genome sequencing of Besnoitia besnoiti strain Bb-Ger1.</title>
        <authorList>
            <person name="Schares G."/>
            <person name="Venepally P."/>
            <person name="Lorenzi H.A."/>
        </authorList>
    </citation>
    <scope>NUCLEOTIDE SEQUENCE [LARGE SCALE GENOMIC DNA]</scope>
    <source>
        <strain evidence="4 5">Bb-Ger1</strain>
    </source>
</reference>
<feature type="signal peptide" evidence="2">
    <location>
        <begin position="1"/>
        <end position="35"/>
    </location>
</feature>
<dbReference type="SUPFAM" id="SSF74877">
    <property type="entry name" value="Major surface antigen p30, SAG1"/>
    <property type="match status" value="2"/>
</dbReference>
<protein>
    <submittedName>
        <fullName evidence="4">SAG-related sequence</fullName>
    </submittedName>
</protein>
<dbReference type="VEuPathDB" id="ToxoDB:BESB_035020"/>
<dbReference type="PRINTS" id="PR01801">
    <property type="entry name" value="SURFCEANTIGN"/>
</dbReference>
<evidence type="ECO:0000313" key="5">
    <source>
        <dbReference type="Proteomes" id="UP000224006"/>
    </source>
</evidence>
<comment type="caution">
    <text evidence="4">The sequence shown here is derived from an EMBL/GenBank/DDBJ whole genome shotgun (WGS) entry which is preliminary data.</text>
</comment>
<dbReference type="GO" id="GO:0016020">
    <property type="term" value="C:membrane"/>
    <property type="evidence" value="ECO:0007669"/>
    <property type="project" value="InterPro"/>
</dbReference>
<keyword evidence="5" id="KW-1185">Reference proteome</keyword>
<dbReference type="RefSeq" id="XP_029221053.1">
    <property type="nucleotide sequence ID" value="XM_029362088.1"/>
</dbReference>
<dbReference type="Pfam" id="PF04092">
    <property type="entry name" value="SAG"/>
    <property type="match status" value="2"/>
</dbReference>
<keyword evidence="2" id="KW-0732">Signal</keyword>